<dbReference type="SUPFAM" id="SSF52540">
    <property type="entry name" value="P-loop containing nucleoside triphosphate hydrolases"/>
    <property type="match status" value="1"/>
</dbReference>
<dbReference type="PROSITE" id="PS50893">
    <property type="entry name" value="ABC_TRANSPORTER_2"/>
    <property type="match status" value="1"/>
</dbReference>
<keyword evidence="1" id="KW-0547">Nucleotide-binding</keyword>
<protein>
    <submittedName>
        <fullName evidence="4">ABC-type lipopolysaccharide export system, ATPase component</fullName>
    </submittedName>
</protein>
<dbReference type="PANTHER" id="PTHR43158">
    <property type="entry name" value="SKFA PEPTIDE EXPORT ATP-BINDING PROTEIN SKFE"/>
    <property type="match status" value="1"/>
</dbReference>
<dbReference type="GO" id="GO:0016887">
    <property type="term" value="F:ATP hydrolysis activity"/>
    <property type="evidence" value="ECO:0007669"/>
    <property type="project" value="InterPro"/>
</dbReference>
<sequence>MRHVLEADGIELGFSGRKILSDIYIKCETGVVTGLLGRNGQGKTCLMQIIYGTLKPDIKSVRFDGRHENTPYKRSDLLTYVPQFNFIPATLTIERIFKDFNVVAVDFEKIFQSSDISIKSKIGSLSGGQRRLIELYVVITSKSKFVMLDEPFSHLSPVQIDEVKQLILLEKSNKGFLITDHMFRHVIDIADQTYLLSKGKLHLTTAVDDLEFLGYAHF</sequence>
<dbReference type="EMBL" id="FUYR01000001">
    <property type="protein sequence ID" value="SKB37002.1"/>
    <property type="molecule type" value="Genomic_DNA"/>
</dbReference>
<dbReference type="InterPro" id="IPR003439">
    <property type="entry name" value="ABC_transporter-like_ATP-bd"/>
</dbReference>
<proteinExistence type="predicted"/>
<accession>A0A1T5APT4</accession>
<keyword evidence="2" id="KW-0067">ATP-binding</keyword>
<evidence type="ECO:0000259" key="3">
    <source>
        <dbReference type="PROSITE" id="PS50893"/>
    </source>
</evidence>
<dbReference type="AlphaFoldDB" id="A0A1T5APT4"/>
<feature type="domain" description="ABC transporter" evidence="3">
    <location>
        <begin position="5"/>
        <end position="216"/>
    </location>
</feature>
<dbReference type="Pfam" id="PF00005">
    <property type="entry name" value="ABC_tran"/>
    <property type="match status" value="1"/>
</dbReference>
<name>A0A1T5APT4_9SPHI</name>
<dbReference type="Gene3D" id="3.40.50.300">
    <property type="entry name" value="P-loop containing nucleotide triphosphate hydrolases"/>
    <property type="match status" value="1"/>
</dbReference>
<dbReference type="InterPro" id="IPR027417">
    <property type="entry name" value="P-loop_NTPase"/>
</dbReference>
<reference evidence="5" key="1">
    <citation type="submission" date="2017-02" db="EMBL/GenBank/DDBJ databases">
        <authorList>
            <person name="Varghese N."/>
            <person name="Submissions S."/>
        </authorList>
    </citation>
    <scope>NUCLEOTIDE SEQUENCE [LARGE SCALE GENOMIC DNA]</scope>
    <source>
        <strain evidence="5">DSM 22385</strain>
    </source>
</reference>
<evidence type="ECO:0000313" key="5">
    <source>
        <dbReference type="Proteomes" id="UP000189981"/>
    </source>
</evidence>
<organism evidence="4 5">
    <name type="scientific">Daejeonella lutea</name>
    <dbReference type="NCBI Taxonomy" id="572036"/>
    <lineage>
        <taxon>Bacteria</taxon>
        <taxon>Pseudomonadati</taxon>
        <taxon>Bacteroidota</taxon>
        <taxon>Sphingobacteriia</taxon>
        <taxon>Sphingobacteriales</taxon>
        <taxon>Sphingobacteriaceae</taxon>
        <taxon>Daejeonella</taxon>
    </lineage>
</organism>
<dbReference type="STRING" id="572036.SAMN05661099_0932"/>
<dbReference type="OrthoDB" id="9785229at2"/>
<gene>
    <name evidence="4" type="ORF">SAMN05661099_0932</name>
</gene>
<evidence type="ECO:0000313" key="4">
    <source>
        <dbReference type="EMBL" id="SKB37002.1"/>
    </source>
</evidence>
<dbReference type="RefSeq" id="WP_079701465.1">
    <property type="nucleotide sequence ID" value="NZ_FUYR01000001.1"/>
</dbReference>
<dbReference type="GO" id="GO:0005524">
    <property type="term" value="F:ATP binding"/>
    <property type="evidence" value="ECO:0007669"/>
    <property type="project" value="UniProtKB-KW"/>
</dbReference>
<dbReference type="Proteomes" id="UP000189981">
    <property type="component" value="Unassembled WGS sequence"/>
</dbReference>
<evidence type="ECO:0000256" key="1">
    <source>
        <dbReference type="ARBA" id="ARBA00022741"/>
    </source>
</evidence>
<keyword evidence="5" id="KW-1185">Reference proteome</keyword>
<dbReference type="PANTHER" id="PTHR43158:SF2">
    <property type="entry name" value="SKFA PEPTIDE EXPORT ATP-BINDING PROTEIN SKFE"/>
    <property type="match status" value="1"/>
</dbReference>
<evidence type="ECO:0000256" key="2">
    <source>
        <dbReference type="ARBA" id="ARBA00022840"/>
    </source>
</evidence>